<keyword evidence="1" id="KW-0732">Signal</keyword>
<name>A0A839PTL2_9MICO</name>
<evidence type="ECO:0000256" key="1">
    <source>
        <dbReference type="SAM" id="SignalP"/>
    </source>
</evidence>
<dbReference type="EMBL" id="JACHVT010000003">
    <property type="protein sequence ID" value="MBB2986383.1"/>
    <property type="molecule type" value="Genomic_DNA"/>
</dbReference>
<organism evidence="2 3">
    <name type="scientific">Terracoccus luteus</name>
    <dbReference type="NCBI Taxonomy" id="53356"/>
    <lineage>
        <taxon>Bacteria</taxon>
        <taxon>Bacillati</taxon>
        <taxon>Actinomycetota</taxon>
        <taxon>Actinomycetes</taxon>
        <taxon>Micrococcales</taxon>
        <taxon>Intrasporangiaceae</taxon>
        <taxon>Terracoccus</taxon>
    </lineage>
</organism>
<feature type="chain" id="PRO_5032979503" evidence="1">
    <location>
        <begin position="32"/>
        <end position="116"/>
    </location>
</feature>
<evidence type="ECO:0000313" key="3">
    <source>
        <dbReference type="Proteomes" id="UP000590811"/>
    </source>
</evidence>
<accession>A0A839PTL2</accession>
<feature type="signal peptide" evidence="1">
    <location>
        <begin position="1"/>
        <end position="31"/>
    </location>
</feature>
<evidence type="ECO:0000313" key="2">
    <source>
        <dbReference type="EMBL" id="MBB2986383.1"/>
    </source>
</evidence>
<reference evidence="2 3" key="1">
    <citation type="submission" date="2020-08" db="EMBL/GenBank/DDBJ databases">
        <title>Genomic Encyclopedia of Type Strains, Phase IV (KMG-V): Genome sequencing to study the core and pangenomes of soil and plant-associated prokaryotes.</title>
        <authorList>
            <person name="Whitman W."/>
        </authorList>
    </citation>
    <scope>NUCLEOTIDE SEQUENCE [LARGE SCALE GENOMIC DNA]</scope>
    <source>
        <strain evidence="2 3">B3ACCR2</strain>
    </source>
</reference>
<dbReference type="AlphaFoldDB" id="A0A839PTL2"/>
<comment type="caution">
    <text evidence="2">The sequence shown here is derived from an EMBL/GenBank/DDBJ whole genome shotgun (WGS) entry which is preliminary data.</text>
</comment>
<protein>
    <submittedName>
        <fullName evidence="2">Uncharacterized protein</fullName>
    </submittedName>
</protein>
<proteinExistence type="predicted"/>
<gene>
    <name evidence="2" type="ORF">FHW14_001537</name>
</gene>
<dbReference type="RefSeq" id="WP_184509462.1">
    <property type="nucleotide sequence ID" value="NZ_JACHVT010000003.1"/>
</dbReference>
<dbReference type="Proteomes" id="UP000590811">
    <property type="component" value="Unassembled WGS sequence"/>
</dbReference>
<sequence length="116" mass="11873">MKKSIGRAAVVGAVVPFVAAGSVLMAVPANANARPAVAGTQQPLSQVAPVRTSEAGVNSVRPGGFECVAYLRMFGYRITTARTLACGASYINKPVCIAGLLATRVRLTVATPACIL</sequence>